<feature type="domain" description="Transposase IS200-like" evidence="2">
    <location>
        <begin position="22"/>
        <end position="201"/>
    </location>
</feature>
<comment type="caution">
    <text evidence="3">The sequence shown here is derived from an EMBL/GenBank/DDBJ whole genome shotgun (WGS) entry which is preliminary data.</text>
</comment>
<proteinExistence type="predicted"/>
<evidence type="ECO:0000256" key="1">
    <source>
        <dbReference type="SAM" id="MobiDB-lite"/>
    </source>
</evidence>
<dbReference type="SMART" id="SM01321">
    <property type="entry name" value="Y1_Tnp"/>
    <property type="match status" value="1"/>
</dbReference>
<dbReference type="GO" id="GO:0006313">
    <property type="term" value="P:DNA transposition"/>
    <property type="evidence" value="ECO:0007669"/>
    <property type="project" value="InterPro"/>
</dbReference>
<organism evidence="3">
    <name type="scientific">Salinimicrobium catena</name>
    <dbReference type="NCBI Taxonomy" id="390640"/>
    <lineage>
        <taxon>Bacteria</taxon>
        <taxon>Pseudomonadati</taxon>
        <taxon>Bacteroidota</taxon>
        <taxon>Flavobacteriia</taxon>
        <taxon>Flavobacteriales</taxon>
        <taxon>Flavobacteriaceae</taxon>
        <taxon>Salinimicrobium</taxon>
    </lineage>
</organism>
<feature type="region of interest" description="Disordered" evidence="1">
    <location>
        <begin position="89"/>
        <end position="122"/>
    </location>
</feature>
<dbReference type="PANTHER" id="PTHR36966:SF1">
    <property type="entry name" value="REP-ASSOCIATED TYROSINE TRANSPOSASE"/>
    <property type="match status" value="1"/>
</dbReference>
<dbReference type="AlphaFoldDB" id="A0A7C2M2I3"/>
<sequence>MAERYKNKYRIESIRLKGWDYRWSGAYFITICTAHRKHYFGEIRKGKMEFSPIGAIADVLWHEIPHRTSHVHLGNFVVMPNHIHGILIIDNPKENDPEGKDQEGKHEDEKDNDSSGNHLKNAQPLHATAPLNILGPEKDHHMAKISPKANSISTIIRSYKSATSKHAHRLGFEFEWQTRFHDRIIRNEMAYEFISEYILNNPRNWKEDNLH</sequence>
<feature type="compositionally biased region" description="Basic and acidic residues" evidence="1">
    <location>
        <begin position="91"/>
        <end position="113"/>
    </location>
</feature>
<dbReference type="GO" id="GO:0043565">
    <property type="term" value="F:sequence-specific DNA binding"/>
    <property type="evidence" value="ECO:0007669"/>
    <property type="project" value="TreeGrafter"/>
</dbReference>
<dbReference type="Gene3D" id="3.30.70.1290">
    <property type="entry name" value="Transposase IS200-like"/>
    <property type="match status" value="1"/>
</dbReference>
<dbReference type="EMBL" id="DSEE01000412">
    <property type="protein sequence ID" value="HER40683.1"/>
    <property type="molecule type" value="Genomic_DNA"/>
</dbReference>
<dbReference type="InterPro" id="IPR002686">
    <property type="entry name" value="Transposase_17"/>
</dbReference>
<reference evidence="3" key="1">
    <citation type="journal article" date="2020" name="mSystems">
        <title>Genome- and Community-Level Interaction Insights into Carbon Utilization and Element Cycling Functions of Hydrothermarchaeota in Hydrothermal Sediment.</title>
        <authorList>
            <person name="Zhou Z."/>
            <person name="Liu Y."/>
            <person name="Xu W."/>
            <person name="Pan J."/>
            <person name="Luo Z.H."/>
            <person name="Li M."/>
        </authorList>
    </citation>
    <scope>NUCLEOTIDE SEQUENCE [LARGE SCALE GENOMIC DNA]</scope>
    <source>
        <strain evidence="3">SpSt-1235</strain>
    </source>
</reference>
<evidence type="ECO:0000313" key="3">
    <source>
        <dbReference type="EMBL" id="HER40683.1"/>
    </source>
</evidence>
<name>A0A7C2M2I3_9FLAO</name>
<protein>
    <submittedName>
        <fullName evidence="3">Transposase</fullName>
    </submittedName>
</protein>
<dbReference type="InterPro" id="IPR052715">
    <property type="entry name" value="RAYT_transposase"/>
</dbReference>
<dbReference type="Proteomes" id="UP000885753">
    <property type="component" value="Unassembled WGS sequence"/>
</dbReference>
<dbReference type="GO" id="GO:0004803">
    <property type="term" value="F:transposase activity"/>
    <property type="evidence" value="ECO:0007669"/>
    <property type="project" value="InterPro"/>
</dbReference>
<accession>A0A7C2M2I3</accession>
<dbReference type="InterPro" id="IPR036515">
    <property type="entry name" value="Transposase_17_sf"/>
</dbReference>
<gene>
    <name evidence="3" type="ORF">ENO10_05635</name>
</gene>
<dbReference type="PANTHER" id="PTHR36966">
    <property type="entry name" value="REP-ASSOCIATED TYROSINE TRANSPOSASE"/>
    <property type="match status" value="1"/>
</dbReference>
<dbReference type="SUPFAM" id="SSF143422">
    <property type="entry name" value="Transposase IS200-like"/>
    <property type="match status" value="1"/>
</dbReference>
<evidence type="ECO:0000259" key="2">
    <source>
        <dbReference type="SMART" id="SM01321"/>
    </source>
</evidence>